<keyword evidence="2" id="KW-1185">Reference proteome</keyword>
<name>A0A0A1T3R9_9HYPO</name>
<gene>
    <name evidence="1" type="ORF">VHEMI05320</name>
</gene>
<dbReference type="Proteomes" id="UP000039046">
    <property type="component" value="Unassembled WGS sequence"/>
</dbReference>
<dbReference type="STRING" id="1531966.A0A0A1T3R9"/>
<dbReference type="OrthoDB" id="5620at2759"/>
<organism evidence="1 2">
    <name type="scientific">[Torrubiella] hemipterigena</name>
    <dbReference type="NCBI Taxonomy" id="1531966"/>
    <lineage>
        <taxon>Eukaryota</taxon>
        <taxon>Fungi</taxon>
        <taxon>Dikarya</taxon>
        <taxon>Ascomycota</taxon>
        <taxon>Pezizomycotina</taxon>
        <taxon>Sordariomycetes</taxon>
        <taxon>Hypocreomycetidae</taxon>
        <taxon>Hypocreales</taxon>
        <taxon>Clavicipitaceae</taxon>
        <taxon>Clavicipitaceae incertae sedis</taxon>
        <taxon>'Torrubiella' clade</taxon>
    </lineage>
</organism>
<dbReference type="EMBL" id="CDHN01000002">
    <property type="protein sequence ID" value="CEJ89479.1"/>
    <property type="molecule type" value="Genomic_DNA"/>
</dbReference>
<proteinExistence type="predicted"/>
<protein>
    <submittedName>
        <fullName evidence="1">Uncharacterized protein</fullName>
    </submittedName>
</protein>
<reference evidence="1 2" key="1">
    <citation type="journal article" date="2015" name="Genome Announc.">
        <title>Draft Genome Sequence and Gene Annotation of the Entomopathogenic Fungus Verticillium hemipterigenum.</title>
        <authorList>
            <person name="Horn F."/>
            <person name="Habel A."/>
            <person name="Scharf D.H."/>
            <person name="Dworschak J."/>
            <person name="Brakhage A.A."/>
            <person name="Guthke R."/>
            <person name="Hertweck C."/>
            <person name="Linde J."/>
        </authorList>
    </citation>
    <scope>NUCLEOTIDE SEQUENCE [LARGE SCALE GENOMIC DNA]</scope>
</reference>
<accession>A0A0A1T3R9</accession>
<sequence>MLIPQSALCFVHSSHPADVATHKKRIRSHAAKNAVMRQQRVVNYQIAKAMRSSVVGADGAKPGLVLAAAINSPVLKFERFLLHHFVVHVIGQAVTCIPFDAISHGDKHAAKWHLRAASIMVNSRGGIQGIASNGSLGKLLVWILKDPIHQNGALVGPNCLASVFTRQNMKLNQAQNNPVT</sequence>
<evidence type="ECO:0000313" key="2">
    <source>
        <dbReference type="Proteomes" id="UP000039046"/>
    </source>
</evidence>
<evidence type="ECO:0000313" key="1">
    <source>
        <dbReference type="EMBL" id="CEJ89479.1"/>
    </source>
</evidence>
<dbReference type="HOGENOM" id="CLU_1497254_0_0_1"/>
<dbReference type="AlphaFoldDB" id="A0A0A1T3R9"/>